<gene>
    <name evidence="1" type="ORF">SNAT2548_LOCUS30596</name>
</gene>
<dbReference type="EMBL" id="CAJNDS010002613">
    <property type="protein sequence ID" value="CAE7545277.1"/>
    <property type="molecule type" value="Genomic_DNA"/>
</dbReference>
<keyword evidence="2" id="KW-1185">Reference proteome</keyword>
<sequence length="145" mass="15900">MATSIVPPGTANALRNFRDRGWSSPEAFLAQAPNPLQSSTLRLRLLTRLMRISSSHLPMEAVEHNLDWVISLGRGLKLPAAEFSEFTADLPSLQRIVIALVRLEAPPAAATASDAQQQRLKHSARRVADVLQAIEELPEVSLAFQ</sequence>
<comment type="caution">
    <text evidence="1">The sequence shown here is derived from an EMBL/GenBank/DDBJ whole genome shotgun (WGS) entry which is preliminary data.</text>
</comment>
<organism evidence="1 2">
    <name type="scientific">Symbiodinium natans</name>
    <dbReference type="NCBI Taxonomy" id="878477"/>
    <lineage>
        <taxon>Eukaryota</taxon>
        <taxon>Sar</taxon>
        <taxon>Alveolata</taxon>
        <taxon>Dinophyceae</taxon>
        <taxon>Suessiales</taxon>
        <taxon>Symbiodiniaceae</taxon>
        <taxon>Symbiodinium</taxon>
    </lineage>
</organism>
<dbReference type="Proteomes" id="UP000604046">
    <property type="component" value="Unassembled WGS sequence"/>
</dbReference>
<name>A0A812TZ57_9DINO</name>
<protein>
    <submittedName>
        <fullName evidence="1">Uncharacterized protein</fullName>
    </submittedName>
</protein>
<proteinExistence type="predicted"/>
<reference evidence="1" key="1">
    <citation type="submission" date="2021-02" db="EMBL/GenBank/DDBJ databases">
        <authorList>
            <person name="Dougan E. K."/>
            <person name="Rhodes N."/>
            <person name="Thang M."/>
            <person name="Chan C."/>
        </authorList>
    </citation>
    <scope>NUCLEOTIDE SEQUENCE</scope>
</reference>
<dbReference type="AlphaFoldDB" id="A0A812TZ57"/>
<accession>A0A812TZ57</accession>
<evidence type="ECO:0000313" key="1">
    <source>
        <dbReference type="EMBL" id="CAE7545277.1"/>
    </source>
</evidence>
<dbReference type="OrthoDB" id="430767at2759"/>
<evidence type="ECO:0000313" key="2">
    <source>
        <dbReference type="Proteomes" id="UP000604046"/>
    </source>
</evidence>